<evidence type="ECO:0000256" key="1">
    <source>
        <dbReference type="ARBA" id="ARBA00022714"/>
    </source>
</evidence>
<dbReference type="Pfam" id="PF00355">
    <property type="entry name" value="Rieske"/>
    <property type="match status" value="1"/>
</dbReference>
<reference evidence="6" key="1">
    <citation type="journal article" date="2014" name="Int. J. Syst. Evol. Microbiol.">
        <title>Complete genome sequence of Corynebacterium casei LMG S-19264T (=DSM 44701T), isolated from a smear-ripened cheese.</title>
        <authorList>
            <consortium name="US DOE Joint Genome Institute (JGI-PGF)"/>
            <person name="Walter F."/>
            <person name="Albersmeier A."/>
            <person name="Kalinowski J."/>
            <person name="Ruckert C."/>
        </authorList>
    </citation>
    <scope>NUCLEOTIDE SEQUENCE</scope>
    <source>
        <strain evidence="6">KCTC 23732</strain>
    </source>
</reference>
<accession>A0A918JIF2</accession>
<dbReference type="PROSITE" id="PS51296">
    <property type="entry name" value="RIESKE"/>
    <property type="match status" value="1"/>
</dbReference>
<dbReference type="GO" id="GO:0046872">
    <property type="term" value="F:metal ion binding"/>
    <property type="evidence" value="ECO:0007669"/>
    <property type="project" value="UniProtKB-KW"/>
</dbReference>
<protein>
    <submittedName>
        <fullName evidence="6">(2Fe-2S)-binding protein</fullName>
    </submittedName>
</protein>
<reference evidence="6" key="2">
    <citation type="submission" date="2020-09" db="EMBL/GenBank/DDBJ databases">
        <authorList>
            <person name="Sun Q."/>
            <person name="Kim S."/>
        </authorList>
    </citation>
    <scope>NUCLEOTIDE SEQUENCE</scope>
    <source>
        <strain evidence="6">KCTC 23732</strain>
    </source>
</reference>
<dbReference type="CDD" id="cd03467">
    <property type="entry name" value="Rieske"/>
    <property type="match status" value="1"/>
</dbReference>
<organism evidence="6 7">
    <name type="scientific">Advenella faeciporci</name>
    <dbReference type="NCBI Taxonomy" id="797535"/>
    <lineage>
        <taxon>Bacteria</taxon>
        <taxon>Pseudomonadati</taxon>
        <taxon>Pseudomonadota</taxon>
        <taxon>Betaproteobacteria</taxon>
        <taxon>Burkholderiales</taxon>
        <taxon>Alcaligenaceae</taxon>
    </lineage>
</organism>
<proteinExistence type="predicted"/>
<evidence type="ECO:0000259" key="5">
    <source>
        <dbReference type="PROSITE" id="PS51296"/>
    </source>
</evidence>
<dbReference type="PANTHER" id="PTHR40261">
    <property type="match status" value="1"/>
</dbReference>
<dbReference type="SUPFAM" id="SSF50022">
    <property type="entry name" value="ISP domain"/>
    <property type="match status" value="1"/>
</dbReference>
<evidence type="ECO:0000256" key="2">
    <source>
        <dbReference type="ARBA" id="ARBA00022723"/>
    </source>
</evidence>
<gene>
    <name evidence="6" type="ORF">GCM10011450_10680</name>
</gene>
<keyword evidence="7" id="KW-1185">Reference proteome</keyword>
<comment type="caution">
    <text evidence="6">The sequence shown here is derived from an EMBL/GenBank/DDBJ whole genome shotgun (WGS) entry which is preliminary data.</text>
</comment>
<name>A0A918JIF2_9BURK</name>
<dbReference type="Gene3D" id="2.102.10.10">
    <property type="entry name" value="Rieske [2Fe-2S] iron-sulphur domain"/>
    <property type="match status" value="1"/>
</dbReference>
<keyword evidence="2" id="KW-0479">Metal-binding</keyword>
<keyword evidence="3" id="KW-0408">Iron</keyword>
<evidence type="ECO:0000313" key="6">
    <source>
        <dbReference type="EMBL" id="GGW82673.1"/>
    </source>
</evidence>
<evidence type="ECO:0000256" key="3">
    <source>
        <dbReference type="ARBA" id="ARBA00023004"/>
    </source>
</evidence>
<evidence type="ECO:0000313" key="7">
    <source>
        <dbReference type="Proteomes" id="UP000608345"/>
    </source>
</evidence>
<keyword evidence="1" id="KW-0001">2Fe-2S</keyword>
<dbReference type="PANTHER" id="PTHR40261:SF1">
    <property type="entry name" value="RIESKE DOMAIN-CONTAINING PROTEIN"/>
    <property type="match status" value="1"/>
</dbReference>
<dbReference type="InterPro" id="IPR036922">
    <property type="entry name" value="Rieske_2Fe-2S_sf"/>
</dbReference>
<dbReference type="RefSeq" id="WP_189384422.1">
    <property type="nucleotide sequence ID" value="NZ_BAABFY010000055.1"/>
</dbReference>
<feature type="domain" description="Rieske" evidence="5">
    <location>
        <begin position="5"/>
        <end position="109"/>
    </location>
</feature>
<sequence length="111" mass="12539">MVTLIKLCEQADFQEKLCVRVEHPEDANKSIVVIQGQDGVYAYENICPHYSVQLDYKTGVFNTYKNRQIMCAHHSAMFDITTGECVDGPCKGHSLTAVQVEVKEGIVYLKR</sequence>
<keyword evidence="4" id="KW-0411">Iron-sulfur</keyword>
<dbReference type="GO" id="GO:0051537">
    <property type="term" value="F:2 iron, 2 sulfur cluster binding"/>
    <property type="evidence" value="ECO:0007669"/>
    <property type="project" value="UniProtKB-KW"/>
</dbReference>
<dbReference type="EMBL" id="BMYS01000005">
    <property type="protein sequence ID" value="GGW82673.1"/>
    <property type="molecule type" value="Genomic_DNA"/>
</dbReference>
<dbReference type="Proteomes" id="UP000608345">
    <property type="component" value="Unassembled WGS sequence"/>
</dbReference>
<evidence type="ECO:0000256" key="4">
    <source>
        <dbReference type="ARBA" id="ARBA00023014"/>
    </source>
</evidence>
<dbReference type="AlphaFoldDB" id="A0A918JIF2"/>
<dbReference type="InterPro" id="IPR017941">
    <property type="entry name" value="Rieske_2Fe-2S"/>
</dbReference>